<evidence type="ECO:0000313" key="11">
    <source>
        <dbReference type="EMBL" id="RZC37844.1"/>
    </source>
</evidence>
<evidence type="ECO:0000256" key="4">
    <source>
        <dbReference type="ARBA" id="ARBA00022664"/>
    </source>
</evidence>
<evidence type="ECO:0000256" key="5">
    <source>
        <dbReference type="ARBA" id="ARBA00022679"/>
    </source>
</evidence>
<evidence type="ECO:0000256" key="7">
    <source>
        <dbReference type="ARBA" id="ARBA00022840"/>
    </source>
</evidence>
<dbReference type="OrthoDB" id="412748at2759"/>
<dbReference type="GO" id="GO:0005634">
    <property type="term" value="C:nucleus"/>
    <property type="evidence" value="ECO:0007669"/>
    <property type="project" value="UniProtKB-SubCell"/>
</dbReference>
<dbReference type="GO" id="GO:1990817">
    <property type="term" value="F:poly(A) RNA polymerase activity"/>
    <property type="evidence" value="ECO:0007669"/>
    <property type="project" value="UniProtKB-EC"/>
</dbReference>
<dbReference type="Proteomes" id="UP000292052">
    <property type="component" value="Unassembled WGS sequence"/>
</dbReference>
<comment type="similarity">
    <text evidence="2">Belongs to the poly(A) polymerase family.</text>
</comment>
<dbReference type="PANTHER" id="PTHR10682:SF10">
    <property type="entry name" value="POLYNUCLEOTIDE ADENYLYLTRANSFERASE"/>
    <property type="match status" value="1"/>
</dbReference>
<keyword evidence="6" id="KW-0547">Nucleotide-binding</keyword>
<evidence type="ECO:0000256" key="3">
    <source>
        <dbReference type="ARBA" id="ARBA00012388"/>
    </source>
</evidence>
<organism evidence="11 12">
    <name type="scientific">Asbolus verrucosus</name>
    <name type="common">Desert ironclad beetle</name>
    <dbReference type="NCBI Taxonomy" id="1661398"/>
    <lineage>
        <taxon>Eukaryota</taxon>
        <taxon>Metazoa</taxon>
        <taxon>Ecdysozoa</taxon>
        <taxon>Arthropoda</taxon>
        <taxon>Hexapoda</taxon>
        <taxon>Insecta</taxon>
        <taxon>Pterygota</taxon>
        <taxon>Neoptera</taxon>
        <taxon>Endopterygota</taxon>
        <taxon>Coleoptera</taxon>
        <taxon>Polyphaga</taxon>
        <taxon>Cucujiformia</taxon>
        <taxon>Tenebrionidae</taxon>
        <taxon>Pimeliinae</taxon>
        <taxon>Asbolus</taxon>
    </lineage>
</organism>
<evidence type="ECO:0000256" key="8">
    <source>
        <dbReference type="ARBA" id="ARBA00023242"/>
    </source>
</evidence>
<dbReference type="STRING" id="1661398.A0A482VYJ2"/>
<dbReference type="PANTHER" id="PTHR10682">
    <property type="entry name" value="POLY A POLYMERASE"/>
    <property type="match status" value="1"/>
</dbReference>
<dbReference type="EC" id="2.7.7.19" evidence="3"/>
<dbReference type="EMBL" id="QDEB01048677">
    <property type="protein sequence ID" value="RZC37844.1"/>
    <property type="molecule type" value="Genomic_DNA"/>
</dbReference>
<dbReference type="GO" id="GO:0005524">
    <property type="term" value="F:ATP binding"/>
    <property type="evidence" value="ECO:0007669"/>
    <property type="project" value="UniProtKB-KW"/>
</dbReference>
<keyword evidence="7" id="KW-0067">ATP-binding</keyword>
<evidence type="ECO:0000256" key="1">
    <source>
        <dbReference type="ARBA" id="ARBA00004123"/>
    </source>
</evidence>
<comment type="subcellular location">
    <subcellularLocation>
        <location evidence="1">Nucleus</location>
    </subcellularLocation>
</comment>
<evidence type="ECO:0000256" key="9">
    <source>
        <dbReference type="ARBA" id="ARBA00048830"/>
    </source>
</evidence>
<keyword evidence="5" id="KW-0808">Transferase</keyword>
<keyword evidence="8" id="KW-0539">Nucleus</keyword>
<reference evidence="11 12" key="1">
    <citation type="submission" date="2017-03" db="EMBL/GenBank/DDBJ databases">
        <title>Genome of the blue death feigning beetle - Asbolus verrucosus.</title>
        <authorList>
            <person name="Rider S.D."/>
        </authorList>
    </citation>
    <scope>NUCLEOTIDE SEQUENCE [LARGE SCALE GENOMIC DNA]</scope>
    <source>
        <strain evidence="11">Butters</strain>
        <tissue evidence="11">Head and leg muscle</tissue>
    </source>
</reference>
<evidence type="ECO:0000256" key="6">
    <source>
        <dbReference type="ARBA" id="ARBA00022741"/>
    </source>
</evidence>
<dbReference type="InterPro" id="IPR007012">
    <property type="entry name" value="PolA_pol_cen_dom"/>
</dbReference>
<proteinExistence type="inferred from homology"/>
<evidence type="ECO:0000259" key="10">
    <source>
        <dbReference type="Pfam" id="PF04928"/>
    </source>
</evidence>
<feature type="domain" description="Poly(A) polymerase central" evidence="10">
    <location>
        <begin position="2"/>
        <end position="51"/>
    </location>
</feature>
<dbReference type="Pfam" id="PF04928">
    <property type="entry name" value="PAP_central"/>
    <property type="match status" value="2"/>
</dbReference>
<comment type="catalytic activity">
    <reaction evidence="9">
        <text>RNA(n) + ATP = RNA(n)-3'-adenine ribonucleotide + diphosphate</text>
        <dbReference type="Rhea" id="RHEA:11332"/>
        <dbReference type="Rhea" id="RHEA-COMP:14527"/>
        <dbReference type="Rhea" id="RHEA-COMP:17347"/>
        <dbReference type="ChEBI" id="CHEBI:30616"/>
        <dbReference type="ChEBI" id="CHEBI:33019"/>
        <dbReference type="ChEBI" id="CHEBI:140395"/>
        <dbReference type="ChEBI" id="CHEBI:173115"/>
        <dbReference type="EC" id="2.7.7.19"/>
    </reaction>
</comment>
<sequence>MLALGTIKLWAKRRETYSNALGYLGGVSWAILVARTCQLYPNAAAATLPSKVNLRFIVWDPRVNLQDRCHLMPIGTPQQNSAFNVTKSTRETMTQEFKLGFQLTNDIILKNQTWDKLFEPPLFFTKYGHFIVLLTSAHSDEEHRQ</sequence>
<gene>
    <name evidence="11" type="ORF">BDFB_013640</name>
</gene>
<accession>A0A482VYJ2</accession>
<protein>
    <recommendedName>
        <fullName evidence="3">polynucleotide adenylyltransferase</fullName>
        <ecNumber evidence="3">2.7.7.19</ecNumber>
    </recommendedName>
</protein>
<evidence type="ECO:0000256" key="2">
    <source>
        <dbReference type="ARBA" id="ARBA00010912"/>
    </source>
</evidence>
<comment type="caution">
    <text evidence="11">The sequence shown here is derived from an EMBL/GenBank/DDBJ whole genome shotgun (WGS) entry which is preliminary data.</text>
</comment>
<dbReference type="GO" id="GO:0006397">
    <property type="term" value="P:mRNA processing"/>
    <property type="evidence" value="ECO:0007669"/>
    <property type="project" value="UniProtKB-KW"/>
</dbReference>
<feature type="domain" description="Poly(A) polymerase central" evidence="10">
    <location>
        <begin position="52"/>
        <end position="120"/>
    </location>
</feature>
<evidence type="ECO:0000313" key="12">
    <source>
        <dbReference type="Proteomes" id="UP000292052"/>
    </source>
</evidence>
<name>A0A482VYJ2_ASBVE</name>
<keyword evidence="4" id="KW-0507">mRNA processing</keyword>
<dbReference type="AlphaFoldDB" id="A0A482VYJ2"/>
<dbReference type="SUPFAM" id="SSF81631">
    <property type="entry name" value="PAP/OAS1 substrate-binding domain"/>
    <property type="match status" value="1"/>
</dbReference>
<dbReference type="Gene3D" id="1.10.1410.10">
    <property type="match status" value="2"/>
</dbReference>
<keyword evidence="12" id="KW-1185">Reference proteome</keyword>